<evidence type="ECO:0000256" key="2">
    <source>
        <dbReference type="ARBA" id="ARBA00006454"/>
    </source>
</evidence>
<evidence type="ECO:0000256" key="3">
    <source>
        <dbReference type="ARBA" id="ARBA00023015"/>
    </source>
</evidence>
<evidence type="ECO:0000313" key="10">
    <source>
        <dbReference type="EMBL" id="KAK8955787.1"/>
    </source>
</evidence>
<dbReference type="InterPro" id="IPR001356">
    <property type="entry name" value="HD"/>
</dbReference>
<dbReference type="SUPFAM" id="SSF46689">
    <property type="entry name" value="Homeodomain-like"/>
    <property type="match status" value="1"/>
</dbReference>
<feature type="DNA-binding region" description="Homeobox" evidence="8">
    <location>
        <begin position="383"/>
        <end position="445"/>
    </location>
</feature>
<dbReference type="Pfam" id="PF05920">
    <property type="entry name" value="Homeobox_KN"/>
    <property type="match status" value="1"/>
</dbReference>
<dbReference type="SMART" id="SM00389">
    <property type="entry name" value="HOX"/>
    <property type="match status" value="1"/>
</dbReference>
<sequence length="455" mass="51778">MDIRRQYDSSLMENNEFDPLSSLIDHGYTAIDGFSSDLLLGSFLQSNIDGTYRQTLYPTYQQENLKNAPIITPVQPSMLNGSCSTPNSSSNISQCSEFDPQNDSNLLKSQKNVYSDVFVNHKWGYDDFNSNQLPYIQTTSTVHPSYPVESTDQGWILNSPARLYENELSLCVVSSRPSVLKFSNIDDKFKEEANKMRNLSKCHHNMPPHLQESRFLAVVEEILAEIASFAMGDVGEIDDSLAEVINSAKISSSSSSSGYIVKGFTESGSHEFPQEQQTNSKKSELMSMICMIDQTFSKFTEQIQKVVSALHAAATLGSHLPARFAASKISSFYKNMRDKITGHIVCTDRESKLECVQDEERKCDFSFVEMQWALQKLKHDRLPWRPQRGLPEKSVSVLRAWMFQNFLHPYPKDNEKELLAISSGLTKRQVSNWFINARVRLWKPMIEEMYTKSNK</sequence>
<comment type="subcellular location">
    <subcellularLocation>
        <location evidence="1 8">Nucleus</location>
    </subcellularLocation>
</comment>
<dbReference type="Pfam" id="PF07526">
    <property type="entry name" value="POX"/>
    <property type="match status" value="1"/>
</dbReference>
<dbReference type="InterPro" id="IPR008422">
    <property type="entry name" value="KN_HD"/>
</dbReference>
<evidence type="ECO:0000256" key="4">
    <source>
        <dbReference type="ARBA" id="ARBA00023125"/>
    </source>
</evidence>
<feature type="domain" description="Homeobox" evidence="9">
    <location>
        <begin position="381"/>
        <end position="444"/>
    </location>
</feature>
<comment type="similarity">
    <text evidence="2">Belongs to the TALE/BELL homeobox family.</text>
</comment>
<gene>
    <name evidence="10" type="primary">ATH1</name>
    <name evidence="10" type="ORF">KSP40_PGU013340</name>
</gene>
<evidence type="ECO:0000313" key="11">
    <source>
        <dbReference type="Proteomes" id="UP001412067"/>
    </source>
</evidence>
<dbReference type="EMBL" id="JBBWWR010000013">
    <property type="protein sequence ID" value="KAK8955787.1"/>
    <property type="molecule type" value="Genomic_DNA"/>
</dbReference>
<name>A0ABR2LZX6_9ASPA</name>
<evidence type="ECO:0000256" key="8">
    <source>
        <dbReference type="PROSITE-ProRule" id="PRU00108"/>
    </source>
</evidence>
<evidence type="ECO:0000256" key="1">
    <source>
        <dbReference type="ARBA" id="ARBA00004123"/>
    </source>
</evidence>
<protein>
    <submittedName>
        <fullName evidence="10">Homeobox protein ATH1</fullName>
    </submittedName>
</protein>
<dbReference type="InterPro" id="IPR009057">
    <property type="entry name" value="Homeodomain-like_sf"/>
</dbReference>
<comment type="caution">
    <text evidence="10">The sequence shown here is derived from an EMBL/GenBank/DDBJ whole genome shotgun (WGS) entry which is preliminary data.</text>
</comment>
<keyword evidence="6" id="KW-0804">Transcription</keyword>
<keyword evidence="3" id="KW-0805">Transcription regulation</keyword>
<keyword evidence="7 8" id="KW-0539">Nucleus</keyword>
<keyword evidence="11" id="KW-1185">Reference proteome</keyword>
<organism evidence="10 11">
    <name type="scientific">Platanthera guangdongensis</name>
    <dbReference type="NCBI Taxonomy" id="2320717"/>
    <lineage>
        <taxon>Eukaryota</taxon>
        <taxon>Viridiplantae</taxon>
        <taxon>Streptophyta</taxon>
        <taxon>Embryophyta</taxon>
        <taxon>Tracheophyta</taxon>
        <taxon>Spermatophyta</taxon>
        <taxon>Magnoliopsida</taxon>
        <taxon>Liliopsida</taxon>
        <taxon>Asparagales</taxon>
        <taxon>Orchidaceae</taxon>
        <taxon>Orchidoideae</taxon>
        <taxon>Orchideae</taxon>
        <taxon>Orchidinae</taxon>
        <taxon>Platanthera</taxon>
    </lineage>
</organism>
<evidence type="ECO:0000256" key="5">
    <source>
        <dbReference type="ARBA" id="ARBA00023155"/>
    </source>
</evidence>
<evidence type="ECO:0000256" key="6">
    <source>
        <dbReference type="ARBA" id="ARBA00023163"/>
    </source>
</evidence>
<dbReference type="SMART" id="SM00574">
    <property type="entry name" value="POX"/>
    <property type="match status" value="1"/>
</dbReference>
<dbReference type="GO" id="GO:0003677">
    <property type="term" value="F:DNA binding"/>
    <property type="evidence" value="ECO:0007669"/>
    <property type="project" value="UniProtKB-KW"/>
</dbReference>
<keyword evidence="4 8" id="KW-0238">DNA-binding</keyword>
<dbReference type="InterPro" id="IPR050224">
    <property type="entry name" value="TALE_homeobox"/>
</dbReference>
<reference evidence="10 11" key="1">
    <citation type="journal article" date="2022" name="Nat. Plants">
        <title>Genomes of leafy and leafless Platanthera orchids illuminate the evolution of mycoheterotrophy.</title>
        <authorList>
            <person name="Li M.H."/>
            <person name="Liu K.W."/>
            <person name="Li Z."/>
            <person name="Lu H.C."/>
            <person name="Ye Q.L."/>
            <person name="Zhang D."/>
            <person name="Wang J.Y."/>
            <person name="Li Y.F."/>
            <person name="Zhong Z.M."/>
            <person name="Liu X."/>
            <person name="Yu X."/>
            <person name="Liu D.K."/>
            <person name="Tu X.D."/>
            <person name="Liu B."/>
            <person name="Hao Y."/>
            <person name="Liao X.Y."/>
            <person name="Jiang Y.T."/>
            <person name="Sun W.H."/>
            <person name="Chen J."/>
            <person name="Chen Y.Q."/>
            <person name="Ai Y."/>
            <person name="Zhai J.W."/>
            <person name="Wu S.S."/>
            <person name="Zhou Z."/>
            <person name="Hsiao Y.Y."/>
            <person name="Wu W.L."/>
            <person name="Chen Y.Y."/>
            <person name="Lin Y.F."/>
            <person name="Hsu J.L."/>
            <person name="Li C.Y."/>
            <person name="Wang Z.W."/>
            <person name="Zhao X."/>
            <person name="Zhong W.Y."/>
            <person name="Ma X.K."/>
            <person name="Ma L."/>
            <person name="Huang J."/>
            <person name="Chen G.Z."/>
            <person name="Huang M.Z."/>
            <person name="Huang L."/>
            <person name="Peng D.H."/>
            <person name="Luo Y.B."/>
            <person name="Zou S.Q."/>
            <person name="Chen S.P."/>
            <person name="Lan S."/>
            <person name="Tsai W.C."/>
            <person name="Van de Peer Y."/>
            <person name="Liu Z.J."/>
        </authorList>
    </citation>
    <scope>NUCLEOTIDE SEQUENCE [LARGE SCALE GENOMIC DNA]</scope>
    <source>
        <strain evidence="10">Lor288</strain>
    </source>
</reference>
<dbReference type="PANTHER" id="PTHR11850">
    <property type="entry name" value="HOMEOBOX PROTEIN TRANSCRIPTION FACTORS"/>
    <property type="match status" value="1"/>
</dbReference>
<dbReference type="PROSITE" id="PS50071">
    <property type="entry name" value="HOMEOBOX_2"/>
    <property type="match status" value="1"/>
</dbReference>
<accession>A0ABR2LZX6</accession>
<evidence type="ECO:0000259" key="9">
    <source>
        <dbReference type="PROSITE" id="PS50071"/>
    </source>
</evidence>
<dbReference type="CDD" id="cd00086">
    <property type="entry name" value="homeodomain"/>
    <property type="match status" value="1"/>
</dbReference>
<dbReference type="Proteomes" id="UP001412067">
    <property type="component" value="Unassembled WGS sequence"/>
</dbReference>
<dbReference type="Gene3D" id="1.10.10.60">
    <property type="entry name" value="Homeodomain-like"/>
    <property type="match status" value="1"/>
</dbReference>
<evidence type="ECO:0000256" key="7">
    <source>
        <dbReference type="ARBA" id="ARBA00023242"/>
    </source>
</evidence>
<keyword evidence="5 8" id="KW-0371">Homeobox</keyword>
<dbReference type="InterPro" id="IPR006563">
    <property type="entry name" value="POX_dom"/>
</dbReference>
<proteinExistence type="inferred from homology"/>